<evidence type="ECO:0000256" key="3">
    <source>
        <dbReference type="ARBA" id="ARBA00023163"/>
    </source>
</evidence>
<dbReference type="InterPro" id="IPR050109">
    <property type="entry name" value="HTH-type_TetR-like_transc_reg"/>
</dbReference>
<evidence type="ECO:0000256" key="4">
    <source>
        <dbReference type="PROSITE-ProRule" id="PRU00335"/>
    </source>
</evidence>
<feature type="domain" description="HTH tetR-type" evidence="5">
    <location>
        <begin position="16"/>
        <end position="76"/>
    </location>
</feature>
<feature type="DNA-binding region" description="H-T-H motif" evidence="4">
    <location>
        <begin position="39"/>
        <end position="58"/>
    </location>
</feature>
<gene>
    <name evidence="6" type="ORF">O4U47_28475</name>
</gene>
<dbReference type="PANTHER" id="PTHR30055">
    <property type="entry name" value="HTH-TYPE TRANSCRIPTIONAL REGULATOR RUTR"/>
    <property type="match status" value="1"/>
</dbReference>
<keyword evidence="7" id="KW-1185">Reference proteome</keyword>
<dbReference type="InterPro" id="IPR041347">
    <property type="entry name" value="MftR_C"/>
</dbReference>
<dbReference type="Proteomes" id="UP001165685">
    <property type="component" value="Unassembled WGS sequence"/>
</dbReference>
<evidence type="ECO:0000256" key="1">
    <source>
        <dbReference type="ARBA" id="ARBA00023015"/>
    </source>
</evidence>
<dbReference type="Pfam" id="PF17754">
    <property type="entry name" value="TetR_C_14"/>
    <property type="match status" value="1"/>
</dbReference>
<reference evidence="6" key="1">
    <citation type="submission" date="2023-01" db="EMBL/GenBank/DDBJ databases">
        <title>Draft genome sequence of Nocardiopsis sp. LSu2-4 isolated from halophytes.</title>
        <authorList>
            <person name="Duangmal K."/>
            <person name="Chantavorakit T."/>
        </authorList>
    </citation>
    <scope>NUCLEOTIDE SEQUENCE</scope>
    <source>
        <strain evidence="6">LSu2-4</strain>
    </source>
</reference>
<comment type="caution">
    <text evidence="6">The sequence shown here is derived from an EMBL/GenBank/DDBJ whole genome shotgun (WGS) entry which is preliminary data.</text>
</comment>
<dbReference type="PRINTS" id="PR00455">
    <property type="entry name" value="HTHTETR"/>
</dbReference>
<sequence length="198" mass="22174">MTHPAPPASLRERKKVRTRQALAETAAALFGERGFDATPLDDLLDAVEVSRRTFFRYYRSKEDVALTAVKELWSVFLEVLAEEPGTGPLRDVFRDALLTALARMDGDWHPRFATTVRLTADSPALEGHSLLHCAEVQAETRRLLGRPDDLELRLLIEFCVATWRSAVDDWLPTCAPGELPDHVRRAFAAMEAGLHLEA</sequence>
<evidence type="ECO:0000313" key="6">
    <source>
        <dbReference type="EMBL" id="MDA2808477.1"/>
    </source>
</evidence>
<evidence type="ECO:0000259" key="5">
    <source>
        <dbReference type="PROSITE" id="PS50977"/>
    </source>
</evidence>
<keyword evidence="2 4" id="KW-0238">DNA-binding</keyword>
<dbReference type="SUPFAM" id="SSF46689">
    <property type="entry name" value="Homeodomain-like"/>
    <property type="match status" value="1"/>
</dbReference>
<dbReference type="EMBL" id="JAQFWP010000086">
    <property type="protein sequence ID" value="MDA2808477.1"/>
    <property type="molecule type" value="Genomic_DNA"/>
</dbReference>
<accession>A0ABT4TUZ8</accession>
<proteinExistence type="predicted"/>
<organism evidence="6 7">
    <name type="scientific">Nocardiopsis suaedae</name>
    <dbReference type="NCBI Taxonomy" id="3018444"/>
    <lineage>
        <taxon>Bacteria</taxon>
        <taxon>Bacillati</taxon>
        <taxon>Actinomycetota</taxon>
        <taxon>Actinomycetes</taxon>
        <taxon>Streptosporangiales</taxon>
        <taxon>Nocardiopsidaceae</taxon>
        <taxon>Nocardiopsis</taxon>
    </lineage>
</organism>
<protein>
    <submittedName>
        <fullName evidence="6">TetR family transcriptional regulator</fullName>
    </submittedName>
</protein>
<name>A0ABT4TUZ8_9ACTN</name>
<keyword evidence="1" id="KW-0805">Transcription regulation</keyword>
<dbReference type="PANTHER" id="PTHR30055:SF238">
    <property type="entry name" value="MYCOFACTOCIN BIOSYNTHESIS TRANSCRIPTIONAL REGULATOR MFTR-RELATED"/>
    <property type="match status" value="1"/>
</dbReference>
<evidence type="ECO:0000313" key="7">
    <source>
        <dbReference type="Proteomes" id="UP001165685"/>
    </source>
</evidence>
<dbReference type="RefSeq" id="WP_270681070.1">
    <property type="nucleotide sequence ID" value="NZ_JAQFWP010000086.1"/>
</dbReference>
<keyword evidence="3" id="KW-0804">Transcription</keyword>
<evidence type="ECO:0000256" key="2">
    <source>
        <dbReference type="ARBA" id="ARBA00023125"/>
    </source>
</evidence>
<dbReference type="InterPro" id="IPR001647">
    <property type="entry name" value="HTH_TetR"/>
</dbReference>
<dbReference type="Gene3D" id="1.10.10.60">
    <property type="entry name" value="Homeodomain-like"/>
    <property type="match status" value="1"/>
</dbReference>
<dbReference type="InterPro" id="IPR009057">
    <property type="entry name" value="Homeodomain-like_sf"/>
</dbReference>
<dbReference type="PROSITE" id="PS50977">
    <property type="entry name" value="HTH_TETR_2"/>
    <property type="match status" value="1"/>
</dbReference>
<dbReference type="Pfam" id="PF00440">
    <property type="entry name" value="TetR_N"/>
    <property type="match status" value="1"/>
</dbReference>
<dbReference type="Gene3D" id="1.10.357.10">
    <property type="entry name" value="Tetracycline Repressor, domain 2"/>
    <property type="match status" value="1"/>
</dbReference>